<dbReference type="InterPro" id="IPR007653">
    <property type="entry name" value="SPC3"/>
</dbReference>
<dbReference type="PANTHER" id="PTHR13317">
    <property type="entry name" value="TRANSMEMBRANE ANTERIOR POSTERIOR TRANSFORMATION PROTEIN 1 HOMOLOG"/>
    <property type="match status" value="1"/>
</dbReference>
<protein>
    <submittedName>
        <fullName evidence="12">Uncharacterized protein</fullName>
    </submittedName>
</protein>
<evidence type="ECO:0000256" key="9">
    <source>
        <dbReference type="ARBA" id="ARBA00023136"/>
    </source>
</evidence>
<keyword evidence="8 11" id="KW-1133">Transmembrane helix</keyword>
<comment type="caution">
    <text evidence="12">The sequence shown here is derived from an EMBL/GenBank/DDBJ whole genome shotgun (WGS) entry which is preliminary data.</text>
</comment>
<feature type="region of interest" description="Disordered" evidence="10">
    <location>
        <begin position="230"/>
        <end position="257"/>
    </location>
</feature>
<feature type="compositionally biased region" description="Low complexity" evidence="10">
    <location>
        <begin position="354"/>
        <end position="367"/>
    </location>
</feature>
<sequence>MHSLSQRLSNISALATTVLLSLLAAIAATTFVIPANLAPASLSVPHLNVLLGRSQHDWRAKEREFAFVKFDLKADLSPLFNWNTKQVFVYLTADYATPEYPDNTVVVWDRIVRSPRHARIDVQDGKQKYEFKEISSTFSNVSATFSLQYQVQPSSKKPVIVLLAGLPVLQSICMHLSLSDRKNCWRVSCSPLVWLPFTLDVMAGLPSLSRSLPDLTLAGASFENDLAESDYANTSLPSPPRSPSPPPLPPLVSGDNGLHGAGEIAILDSLESLHTQLPSELRNEEYGWEGGPAPNGVRWKERLEKQENGHETPRTERTMSIGSIHSAPEFIATPPSPTPSASTPLTREAEDGSDTSPVPASPTSVSSERLDEARGRRRKSLKRLPHTLWDYLQEEIFAVELDGEEGIKSERVTNFFAVPRELEKIILFGVFICLDSFLYTFTILPLRAITAFRQLVSNLFHNLCLNRRTGGRKRHLRLSHKCDLTKMAILTGTLFLLHRVTDASKMYHGVRGQETIKLYVLFNVLEIADRLCCSFGQDLQDSLFSHQTFGRRTDGSHPRIRPVALLALNLVYVVAHSLVLFYQLVTLNVAINSYSNALLTLLLSNQFVEIKGSVFKKFEKENLFQLTCADIVERFQLALMLFIIALRNLIELSSASSSSLFSFLPASFRSISLTLPSLPTLSLLQAIFSPAVIVLVSECFVDWLKHAFITKFNHIRPGVYGRFVDVLCKDLVAGAGSKRATEQPFVDQSPFVARRLGFAALPLGCLVVRVISQAFEMLADDSAVDECAPLRVSSAIGFRGIGAAVREEDWVARVGSWAVVALSVFVVWICLVALKLLIGINLRAFASERWSTMLEREEEERLNDRQRPKIGVTAKEAEMDRQVASLLADDVFDSAYRNRKVNLASLTRYDMVKSRLW</sequence>
<evidence type="ECO:0000256" key="2">
    <source>
        <dbReference type="ARBA" id="ARBA00004648"/>
    </source>
</evidence>
<dbReference type="GO" id="GO:0006465">
    <property type="term" value="P:signal peptide processing"/>
    <property type="evidence" value="ECO:0007669"/>
    <property type="project" value="InterPro"/>
</dbReference>
<dbReference type="InterPro" id="IPR008010">
    <property type="entry name" value="Tatp1"/>
</dbReference>
<keyword evidence="7" id="KW-0735">Signal-anchor</keyword>
<comment type="similarity">
    <text evidence="4">Belongs to the SPCS3 family.</text>
</comment>
<dbReference type="Pfam" id="PF05346">
    <property type="entry name" value="DUF747"/>
    <property type="match status" value="1"/>
</dbReference>
<evidence type="ECO:0000256" key="5">
    <source>
        <dbReference type="ARBA" id="ARBA00022692"/>
    </source>
</evidence>
<dbReference type="PANTHER" id="PTHR13317:SF4">
    <property type="entry name" value="TRANSMEMBRANE ANTERIOR POSTERIOR TRANSFORMATION PROTEIN 1 HOMOLOG"/>
    <property type="match status" value="1"/>
</dbReference>
<evidence type="ECO:0000256" key="3">
    <source>
        <dbReference type="ARBA" id="ARBA00008803"/>
    </source>
</evidence>
<evidence type="ECO:0000256" key="4">
    <source>
        <dbReference type="ARBA" id="ARBA00009289"/>
    </source>
</evidence>
<feature type="transmembrane region" description="Helical" evidence="11">
    <location>
        <begin position="563"/>
        <end position="585"/>
    </location>
</feature>
<feature type="transmembrane region" description="Helical" evidence="11">
    <location>
        <begin position="425"/>
        <end position="446"/>
    </location>
</feature>
<evidence type="ECO:0000256" key="11">
    <source>
        <dbReference type="SAM" id="Phobius"/>
    </source>
</evidence>
<comment type="subcellular location">
    <subcellularLocation>
        <location evidence="2">Endoplasmic reticulum membrane</location>
        <topology evidence="2">Single-pass type II membrane protein</topology>
    </subcellularLocation>
    <subcellularLocation>
        <location evidence="1">Membrane</location>
        <topology evidence="1">Multi-pass membrane protein</topology>
    </subcellularLocation>
</comment>
<feature type="region of interest" description="Disordered" evidence="10">
    <location>
        <begin position="328"/>
        <end position="378"/>
    </location>
</feature>
<evidence type="ECO:0000256" key="6">
    <source>
        <dbReference type="ARBA" id="ARBA00022824"/>
    </source>
</evidence>
<dbReference type="GO" id="GO:0005787">
    <property type="term" value="C:signal peptidase complex"/>
    <property type="evidence" value="ECO:0007669"/>
    <property type="project" value="InterPro"/>
</dbReference>
<keyword evidence="9 11" id="KW-0472">Membrane</keyword>
<dbReference type="Pfam" id="PF04573">
    <property type="entry name" value="SPC22"/>
    <property type="match status" value="1"/>
</dbReference>
<evidence type="ECO:0000256" key="1">
    <source>
        <dbReference type="ARBA" id="ARBA00004141"/>
    </source>
</evidence>
<keyword evidence="5 11" id="KW-0812">Transmembrane</keyword>
<evidence type="ECO:0000256" key="8">
    <source>
        <dbReference type="ARBA" id="ARBA00022989"/>
    </source>
</evidence>
<dbReference type="AlphaFoldDB" id="A0A511KQA0"/>
<organism evidence="12 13">
    <name type="scientific">Rhodotorula toruloides</name>
    <name type="common">Yeast</name>
    <name type="synonym">Rhodosporidium toruloides</name>
    <dbReference type="NCBI Taxonomy" id="5286"/>
    <lineage>
        <taxon>Eukaryota</taxon>
        <taxon>Fungi</taxon>
        <taxon>Dikarya</taxon>
        <taxon>Basidiomycota</taxon>
        <taxon>Pucciniomycotina</taxon>
        <taxon>Microbotryomycetes</taxon>
        <taxon>Sporidiobolales</taxon>
        <taxon>Sporidiobolaceae</taxon>
        <taxon>Rhodotorula</taxon>
    </lineage>
</organism>
<dbReference type="OrthoDB" id="29023at2759"/>
<evidence type="ECO:0000313" key="13">
    <source>
        <dbReference type="Proteomes" id="UP000321518"/>
    </source>
</evidence>
<proteinExistence type="inferred from homology"/>
<dbReference type="EMBL" id="BJWK01000022">
    <property type="protein sequence ID" value="GEM12549.1"/>
    <property type="molecule type" value="Genomic_DNA"/>
</dbReference>
<evidence type="ECO:0000256" key="7">
    <source>
        <dbReference type="ARBA" id="ARBA00022968"/>
    </source>
</evidence>
<evidence type="ECO:0000313" key="12">
    <source>
        <dbReference type="EMBL" id="GEM12549.1"/>
    </source>
</evidence>
<gene>
    <name evidence="12" type="ORF">Rt10032_c22g6566</name>
</gene>
<name>A0A511KQA0_RHOTO</name>
<evidence type="ECO:0000256" key="10">
    <source>
        <dbReference type="SAM" id="MobiDB-lite"/>
    </source>
</evidence>
<feature type="transmembrane region" description="Helical" evidence="11">
    <location>
        <begin position="817"/>
        <end position="838"/>
    </location>
</feature>
<dbReference type="Proteomes" id="UP000321518">
    <property type="component" value="Unassembled WGS sequence"/>
</dbReference>
<feature type="compositionally biased region" description="Pro residues" evidence="10">
    <location>
        <begin position="237"/>
        <end position="250"/>
    </location>
</feature>
<comment type="similarity">
    <text evidence="3">Belongs to the TAPT1 family.</text>
</comment>
<accession>A0A511KQA0</accession>
<reference evidence="12 13" key="1">
    <citation type="submission" date="2019-07" db="EMBL/GenBank/DDBJ databases">
        <title>Rhodotorula toruloides NBRC10032 genome sequencing.</title>
        <authorList>
            <person name="Shida Y."/>
            <person name="Takaku H."/>
            <person name="Ogasawara W."/>
            <person name="Mori K."/>
        </authorList>
    </citation>
    <scope>NUCLEOTIDE SEQUENCE [LARGE SCALE GENOMIC DNA]</scope>
    <source>
        <strain evidence="12 13">NBRC10032</strain>
    </source>
</reference>
<keyword evidence="6" id="KW-0256">Endoplasmic reticulum</keyword>